<evidence type="ECO:0000313" key="2">
    <source>
        <dbReference type="EMBL" id="ANY74254.1"/>
    </source>
</evidence>
<feature type="region of interest" description="Disordered" evidence="1">
    <location>
        <begin position="412"/>
        <end position="487"/>
    </location>
</feature>
<dbReference type="EMBL" id="CP016809">
    <property type="protein sequence ID" value="ANY74254.1"/>
    <property type="molecule type" value="Genomic_DNA"/>
</dbReference>
<dbReference type="InterPro" id="IPR012505">
    <property type="entry name" value="YbbR"/>
</dbReference>
<organism evidence="2">
    <name type="scientific">Paenibacillus ihbetae</name>
    <dbReference type="NCBI Taxonomy" id="1870820"/>
    <lineage>
        <taxon>Bacteria</taxon>
        <taxon>Bacillati</taxon>
        <taxon>Bacillota</taxon>
        <taxon>Bacilli</taxon>
        <taxon>Bacillales</taxon>
        <taxon>Paenibacillaceae</taxon>
        <taxon>Paenibacillus</taxon>
    </lineage>
</organism>
<dbReference type="KEGG" id="pib:BBD41_17670"/>
<feature type="compositionally biased region" description="Polar residues" evidence="1">
    <location>
        <begin position="413"/>
        <end position="424"/>
    </location>
</feature>
<sequence length="487" mass="52039">MDKWIKNNTVSKLIALAVSILLWAMVHMDSGTPPPPTTFYDTRVIEGVKIQTYGFDDGEYALTGIDKDRVTLEVRGKRSNITLFTDEYKVKLDLSNVKEPGTHTLPLTASVPNGVEVVSMDPSMVTVTVEKRVSKSVTVSIGTKGEPAKDYRAGTPVLIDPRQVTVTLPESRMEKLGQVKGNTELDGAKEKITEKRVKLTAYDKEGVVMEDAVIEPSSVAAEVPIEPAFVTVPLDLKYTGRLAEGLVLSKVDQKVKEVKLFGSKEALAGAETYIEATVNLSEINKSGTTVLTADLTTPDGFEKIEPSSVEVEVTAVSHGERVINGIPITLKGLASGLEAVILEPKEKSISLTLTGAPDLLNSLTPEDIGAQANLAGLKAGMHEIPLQITLPDFINRADRNRLVVKIELKDNSKPVTTNPGTTPQDDGKDKEQPETPGTGTGNEQENHNVAPPVNSGTDANGSEEEPANPPAEGSTDDGGTGSETPSE</sequence>
<dbReference type="RefSeq" id="WP_099478362.1">
    <property type="nucleotide sequence ID" value="NZ_CP016809.1"/>
</dbReference>
<dbReference type="Gene3D" id="2.170.120.40">
    <property type="entry name" value="YbbR-like domain"/>
    <property type="match status" value="2"/>
</dbReference>
<gene>
    <name evidence="2" type="ORF">BBD41_17670</name>
</gene>
<name>A0A1B2E2N4_9BACL</name>
<dbReference type="Gene3D" id="2.170.120.30">
    <property type="match status" value="2"/>
</dbReference>
<evidence type="ECO:0008006" key="3">
    <source>
        <dbReference type="Google" id="ProtNLM"/>
    </source>
</evidence>
<dbReference type="InterPro" id="IPR053154">
    <property type="entry name" value="c-di-AMP_regulator"/>
</dbReference>
<proteinExistence type="predicted"/>
<accession>A0A1B2E2N4</accession>
<dbReference type="PANTHER" id="PTHR37804">
    <property type="entry name" value="CDAA REGULATORY PROTEIN CDAR"/>
    <property type="match status" value="1"/>
</dbReference>
<evidence type="ECO:0000256" key="1">
    <source>
        <dbReference type="SAM" id="MobiDB-lite"/>
    </source>
</evidence>
<dbReference type="AlphaFoldDB" id="A0A1B2E2N4"/>
<protein>
    <recommendedName>
        <fullName evidence="3">YbbR-like domain-containing protein YbbR</fullName>
    </recommendedName>
</protein>
<dbReference type="Pfam" id="PF07949">
    <property type="entry name" value="YbbR"/>
    <property type="match status" value="3"/>
</dbReference>
<dbReference type="PANTHER" id="PTHR37804:SF1">
    <property type="entry name" value="CDAA REGULATORY PROTEIN CDAR"/>
    <property type="match status" value="1"/>
</dbReference>
<reference evidence="2" key="1">
    <citation type="submission" date="2016-08" db="EMBL/GenBank/DDBJ databases">
        <title>Complete Genome Seqeunce of Paenibacillus sp. nov. IHBB 9852 from high altitute lake of Indian trans-Himalayas.</title>
        <authorList>
            <person name="Kiran S."/>
            <person name="Swarnkar M.K."/>
            <person name="Rana A."/>
            <person name="Tewari R."/>
            <person name="Gulati A."/>
        </authorList>
    </citation>
    <scope>NUCLEOTIDE SEQUENCE [LARGE SCALE GENOMIC DNA]</scope>
    <source>
        <strain evidence="2">IHBB 9852</strain>
    </source>
</reference>